<name>A0AAE1AJI0_9GAST</name>
<dbReference type="AlphaFoldDB" id="A0AAE1AJI0"/>
<reference evidence="1" key="1">
    <citation type="journal article" date="2023" name="G3 (Bethesda)">
        <title>A reference genome for the long-term kleptoplast-retaining sea slug Elysia crispata morphotype clarki.</title>
        <authorList>
            <person name="Eastman K.E."/>
            <person name="Pendleton A.L."/>
            <person name="Shaikh M.A."/>
            <person name="Suttiyut T."/>
            <person name="Ogas R."/>
            <person name="Tomko P."/>
            <person name="Gavelis G."/>
            <person name="Widhalm J.R."/>
            <person name="Wisecaver J.H."/>
        </authorList>
    </citation>
    <scope>NUCLEOTIDE SEQUENCE</scope>
    <source>
        <strain evidence="1">ECLA1</strain>
    </source>
</reference>
<organism evidence="1 2">
    <name type="scientific">Elysia crispata</name>
    <name type="common">lettuce slug</name>
    <dbReference type="NCBI Taxonomy" id="231223"/>
    <lineage>
        <taxon>Eukaryota</taxon>
        <taxon>Metazoa</taxon>
        <taxon>Spiralia</taxon>
        <taxon>Lophotrochozoa</taxon>
        <taxon>Mollusca</taxon>
        <taxon>Gastropoda</taxon>
        <taxon>Heterobranchia</taxon>
        <taxon>Euthyneura</taxon>
        <taxon>Panpulmonata</taxon>
        <taxon>Sacoglossa</taxon>
        <taxon>Placobranchoidea</taxon>
        <taxon>Plakobranchidae</taxon>
        <taxon>Elysia</taxon>
    </lineage>
</organism>
<evidence type="ECO:0000313" key="1">
    <source>
        <dbReference type="EMBL" id="KAK3788763.1"/>
    </source>
</evidence>
<dbReference type="EMBL" id="JAWDGP010001738">
    <property type="protein sequence ID" value="KAK3788763.1"/>
    <property type="molecule type" value="Genomic_DNA"/>
</dbReference>
<dbReference type="Proteomes" id="UP001283361">
    <property type="component" value="Unassembled WGS sequence"/>
</dbReference>
<keyword evidence="2" id="KW-1185">Reference proteome</keyword>
<sequence>MSTRLTWTRLDNQSPWLCLGSPRLARSLLIEVSPPANDQNTTGGQLRERLKCEQRGTGLEMRVAQWRGCLHPTVDESSGNQRERMGGLEAARAMYTVDVDCRRLGRPDASPGRDIIFDFATTVWS</sequence>
<evidence type="ECO:0000313" key="2">
    <source>
        <dbReference type="Proteomes" id="UP001283361"/>
    </source>
</evidence>
<proteinExistence type="predicted"/>
<gene>
    <name evidence="1" type="ORF">RRG08_029213</name>
</gene>
<comment type="caution">
    <text evidence="1">The sequence shown here is derived from an EMBL/GenBank/DDBJ whole genome shotgun (WGS) entry which is preliminary data.</text>
</comment>
<protein>
    <submittedName>
        <fullName evidence="1">Uncharacterized protein</fullName>
    </submittedName>
</protein>
<accession>A0AAE1AJI0</accession>